<dbReference type="AlphaFoldDB" id="A0A420XUN8"/>
<reference evidence="1 2" key="1">
    <citation type="submission" date="2018-10" db="EMBL/GenBank/DDBJ databases">
        <title>Genomic Encyclopedia of Archaeal and Bacterial Type Strains, Phase II (KMG-II): from individual species to whole genera.</title>
        <authorList>
            <person name="Goeker M."/>
        </authorList>
    </citation>
    <scope>NUCLEOTIDE SEQUENCE [LARGE SCALE GENOMIC DNA]</scope>
    <source>
        <strain evidence="1 2">RP-AC37</strain>
    </source>
</reference>
<protein>
    <submittedName>
        <fullName evidence="1">Uncharacterized protein</fullName>
    </submittedName>
</protein>
<dbReference type="EMBL" id="RBWV01000009">
    <property type="protein sequence ID" value="RKS80460.1"/>
    <property type="molecule type" value="Genomic_DNA"/>
</dbReference>
<accession>A0A420XUN8</accession>
<keyword evidence="2" id="KW-1185">Reference proteome</keyword>
<organism evidence="1 2">
    <name type="scientific">Motilibacter peucedani</name>
    <dbReference type="NCBI Taxonomy" id="598650"/>
    <lineage>
        <taxon>Bacteria</taxon>
        <taxon>Bacillati</taxon>
        <taxon>Actinomycetota</taxon>
        <taxon>Actinomycetes</taxon>
        <taxon>Motilibacterales</taxon>
        <taxon>Motilibacteraceae</taxon>
        <taxon>Motilibacter</taxon>
    </lineage>
</organism>
<comment type="caution">
    <text evidence="1">The sequence shown here is derived from an EMBL/GenBank/DDBJ whole genome shotgun (WGS) entry which is preliminary data.</text>
</comment>
<proteinExistence type="predicted"/>
<evidence type="ECO:0000313" key="1">
    <source>
        <dbReference type="EMBL" id="RKS80460.1"/>
    </source>
</evidence>
<name>A0A420XUN8_9ACTN</name>
<dbReference type="RefSeq" id="WP_183061662.1">
    <property type="nucleotide sequence ID" value="NZ_RBWV01000009.1"/>
</dbReference>
<dbReference type="InParanoid" id="A0A420XUN8"/>
<gene>
    <name evidence="1" type="ORF">CLV35_0892</name>
</gene>
<evidence type="ECO:0000313" key="2">
    <source>
        <dbReference type="Proteomes" id="UP000281955"/>
    </source>
</evidence>
<dbReference type="Proteomes" id="UP000281955">
    <property type="component" value="Unassembled WGS sequence"/>
</dbReference>
<sequence length="47" mass="5324">MTTAGVLATTRAARVRRRRRLARLGTDLRAVPRWPAPEQERAAGVRR</sequence>